<dbReference type="EC" id="4.2.1.10" evidence="6 9"/>
<comment type="function">
    <text evidence="2 9">Catalyzes a trans-dehydration via an enolate intermediate.</text>
</comment>
<feature type="site" description="Transition state stabilizer" evidence="9 11">
    <location>
        <position position="18"/>
    </location>
</feature>
<comment type="pathway">
    <text evidence="3 9">Metabolic intermediate biosynthesis; chorismate biosynthesis; chorismate from D-erythrose 4-phosphate and phosphoenolpyruvate: step 3/7.</text>
</comment>
<feature type="active site" description="Proton acceptor" evidence="9 10">
    <location>
        <position position="23"/>
    </location>
</feature>
<evidence type="ECO:0000256" key="6">
    <source>
        <dbReference type="ARBA" id="ARBA00012060"/>
    </source>
</evidence>
<feature type="binding site" evidence="9">
    <location>
        <position position="74"/>
    </location>
    <ligand>
        <name>substrate</name>
    </ligand>
</feature>
<keyword evidence="8 9" id="KW-0456">Lyase</keyword>
<evidence type="ECO:0000256" key="3">
    <source>
        <dbReference type="ARBA" id="ARBA00004902"/>
    </source>
</evidence>
<sequence length="145" mass="15590">MKRVMILNGPNLNLLGVREPHIYGTTTLAEINASCEQAAAKLGLTVACHQSNHEGVLVDLIQAARQDADAIIINPAGFSFTSVAIMDATKAFEGPVLEVHISNIHARDEYHRHSKISFVAMGVICGLGPFGYIAALHAIANMNMR</sequence>
<dbReference type="NCBIfam" id="TIGR01088">
    <property type="entry name" value="aroQ"/>
    <property type="match status" value="1"/>
</dbReference>
<comment type="caution">
    <text evidence="13">The sequence shown here is derived from an EMBL/GenBank/DDBJ whole genome shotgun (WGS) entry which is preliminary data.</text>
</comment>
<keyword evidence="12" id="KW-1133">Transmembrane helix</keyword>
<protein>
    <recommendedName>
        <fullName evidence="6 9">3-dehydroquinate dehydratase</fullName>
        <shortName evidence="9">3-dehydroquinase</shortName>
        <ecNumber evidence="6 9">4.2.1.10</ecNumber>
    </recommendedName>
    <alternativeName>
        <fullName evidence="9">Type II DHQase</fullName>
    </alternativeName>
</protein>
<evidence type="ECO:0000256" key="2">
    <source>
        <dbReference type="ARBA" id="ARBA00003924"/>
    </source>
</evidence>
<gene>
    <name evidence="9 13" type="primary">aroQ</name>
    <name evidence="13" type="ORF">FXB40_00430</name>
</gene>
<dbReference type="GO" id="GO:0003855">
    <property type="term" value="F:3-dehydroquinate dehydratase activity"/>
    <property type="evidence" value="ECO:0007669"/>
    <property type="project" value="UniProtKB-UniRule"/>
</dbReference>
<keyword evidence="14" id="KW-1185">Reference proteome</keyword>
<dbReference type="PIRSF" id="PIRSF001399">
    <property type="entry name" value="DHquinase_II"/>
    <property type="match status" value="1"/>
</dbReference>
<dbReference type="AlphaFoldDB" id="A0A5D3L1V2"/>
<dbReference type="Proteomes" id="UP000324758">
    <property type="component" value="Unassembled WGS sequence"/>
</dbReference>
<dbReference type="NCBIfam" id="NF003807">
    <property type="entry name" value="PRK05395.1-4"/>
    <property type="match status" value="1"/>
</dbReference>
<keyword evidence="12" id="KW-0472">Membrane</keyword>
<comment type="similarity">
    <text evidence="4 9">Belongs to the type-II 3-dehydroquinase family.</text>
</comment>
<evidence type="ECO:0000313" key="13">
    <source>
        <dbReference type="EMBL" id="TYM00345.1"/>
    </source>
</evidence>
<dbReference type="GO" id="GO:0009073">
    <property type="term" value="P:aromatic amino acid family biosynthetic process"/>
    <property type="evidence" value="ECO:0007669"/>
    <property type="project" value="UniProtKB-KW"/>
</dbReference>
<comment type="caution">
    <text evidence="9">Lacks conserved residue(s) required for the propagation of feature annotation.</text>
</comment>
<dbReference type="PROSITE" id="PS01029">
    <property type="entry name" value="DEHYDROQUINASE_II"/>
    <property type="match status" value="1"/>
</dbReference>
<evidence type="ECO:0000313" key="14">
    <source>
        <dbReference type="Proteomes" id="UP000324758"/>
    </source>
</evidence>
<dbReference type="EMBL" id="VSSS01000001">
    <property type="protein sequence ID" value="TYM00345.1"/>
    <property type="molecule type" value="Genomic_DNA"/>
</dbReference>
<keyword evidence="9" id="KW-0028">Amino-acid biosynthesis</keyword>
<dbReference type="PANTHER" id="PTHR21272:SF3">
    <property type="entry name" value="CATABOLIC 3-DEHYDROQUINASE"/>
    <property type="match status" value="1"/>
</dbReference>
<dbReference type="PANTHER" id="PTHR21272">
    <property type="entry name" value="CATABOLIC 3-DEHYDROQUINASE"/>
    <property type="match status" value="1"/>
</dbReference>
<organism evidence="13 14">
    <name type="scientific">Bradyrhizobium rifense</name>
    <dbReference type="NCBI Taxonomy" id="515499"/>
    <lineage>
        <taxon>Bacteria</taxon>
        <taxon>Pseudomonadati</taxon>
        <taxon>Pseudomonadota</taxon>
        <taxon>Alphaproteobacteria</taxon>
        <taxon>Hyphomicrobiales</taxon>
        <taxon>Nitrobacteraceae</taxon>
        <taxon>Bradyrhizobium</taxon>
    </lineage>
</organism>
<accession>A0A5D3L1V2</accession>
<evidence type="ECO:0000256" key="4">
    <source>
        <dbReference type="ARBA" id="ARBA00011037"/>
    </source>
</evidence>
<feature type="binding site" evidence="9">
    <location>
        <position position="87"/>
    </location>
    <ligand>
        <name>substrate</name>
    </ligand>
</feature>
<dbReference type="Pfam" id="PF01220">
    <property type="entry name" value="DHquinase_II"/>
    <property type="match status" value="1"/>
</dbReference>
<name>A0A5D3L1V2_9BRAD</name>
<comment type="catalytic activity">
    <reaction evidence="1 9">
        <text>3-dehydroquinate = 3-dehydroshikimate + H2O</text>
        <dbReference type="Rhea" id="RHEA:21096"/>
        <dbReference type="ChEBI" id="CHEBI:15377"/>
        <dbReference type="ChEBI" id="CHEBI:16630"/>
        <dbReference type="ChEBI" id="CHEBI:32364"/>
        <dbReference type="EC" id="4.2.1.10"/>
    </reaction>
</comment>
<dbReference type="RefSeq" id="WP_148770068.1">
    <property type="nucleotide sequence ID" value="NZ_VSSS01000001.1"/>
</dbReference>
<evidence type="ECO:0000256" key="9">
    <source>
        <dbReference type="HAMAP-Rule" id="MF_00169"/>
    </source>
</evidence>
<dbReference type="SUPFAM" id="SSF52304">
    <property type="entry name" value="Type II 3-dehydroquinate dehydratase"/>
    <property type="match status" value="1"/>
</dbReference>
<feature type="binding site" evidence="9">
    <location>
        <begin position="101"/>
        <end position="102"/>
    </location>
    <ligand>
        <name>substrate</name>
    </ligand>
</feature>
<dbReference type="InterPro" id="IPR018509">
    <property type="entry name" value="DHquinase_II_CS"/>
</dbReference>
<evidence type="ECO:0000256" key="1">
    <source>
        <dbReference type="ARBA" id="ARBA00001864"/>
    </source>
</evidence>
<keyword evidence="12" id="KW-0812">Transmembrane</keyword>
<evidence type="ECO:0000256" key="11">
    <source>
        <dbReference type="PIRSR" id="PIRSR001399-3"/>
    </source>
</evidence>
<keyword evidence="7 9" id="KW-0057">Aromatic amino acid biosynthesis</keyword>
<proteinExistence type="inferred from homology"/>
<dbReference type="InterPro" id="IPR001874">
    <property type="entry name" value="DHquinase_II"/>
</dbReference>
<evidence type="ECO:0000256" key="8">
    <source>
        <dbReference type="ARBA" id="ARBA00023239"/>
    </source>
</evidence>
<dbReference type="UniPathway" id="UPA00053">
    <property type="reaction ID" value="UER00086"/>
</dbReference>
<dbReference type="GO" id="GO:0009423">
    <property type="term" value="P:chorismate biosynthetic process"/>
    <property type="evidence" value="ECO:0007669"/>
    <property type="project" value="UniProtKB-UniRule"/>
</dbReference>
<dbReference type="InterPro" id="IPR036441">
    <property type="entry name" value="DHquinase_II_sf"/>
</dbReference>
<reference evidence="13 14" key="1">
    <citation type="submission" date="2019-08" db="EMBL/GenBank/DDBJ databases">
        <title>Bradyrhizobium hipponensis sp. nov., a rhizobium isolated from a Lupinus angustifolius root nodule in Tunisia.</title>
        <authorList>
            <person name="Off K."/>
            <person name="Rejili M."/>
            <person name="Mars M."/>
            <person name="Brachmann A."/>
            <person name="Marin M."/>
        </authorList>
    </citation>
    <scope>NUCLEOTIDE SEQUENCE [LARGE SCALE GENOMIC DNA]</scope>
    <source>
        <strain evidence="13 14">CTAW71</strain>
    </source>
</reference>
<feature type="transmembrane region" description="Helical" evidence="12">
    <location>
        <begin position="116"/>
        <end position="140"/>
    </location>
</feature>
<evidence type="ECO:0000256" key="10">
    <source>
        <dbReference type="PIRSR" id="PIRSR001399-1"/>
    </source>
</evidence>
<dbReference type="HAMAP" id="MF_00169">
    <property type="entry name" value="AroQ"/>
    <property type="match status" value="1"/>
</dbReference>
<dbReference type="OrthoDB" id="9790793at2"/>
<evidence type="ECO:0000256" key="12">
    <source>
        <dbReference type="SAM" id="Phobius"/>
    </source>
</evidence>
<comment type="subunit">
    <text evidence="5 9">Homododecamer.</text>
</comment>
<dbReference type="Gene3D" id="3.40.50.9100">
    <property type="entry name" value="Dehydroquinase, class II"/>
    <property type="match status" value="1"/>
</dbReference>
<evidence type="ECO:0000256" key="7">
    <source>
        <dbReference type="ARBA" id="ARBA00023141"/>
    </source>
</evidence>
<evidence type="ECO:0000256" key="5">
    <source>
        <dbReference type="ARBA" id="ARBA00011193"/>
    </source>
</evidence>
<feature type="active site" description="Proton donor" evidence="9 10">
    <location>
        <position position="100"/>
    </location>
</feature>
<dbReference type="NCBIfam" id="NF003805">
    <property type="entry name" value="PRK05395.1-2"/>
    <property type="match status" value="1"/>
</dbReference>
<dbReference type="CDD" id="cd00466">
    <property type="entry name" value="DHQase_II"/>
    <property type="match status" value="1"/>
</dbReference>
<dbReference type="GO" id="GO:0019631">
    <property type="term" value="P:quinate catabolic process"/>
    <property type="evidence" value="ECO:0007669"/>
    <property type="project" value="TreeGrafter"/>
</dbReference>
<dbReference type="NCBIfam" id="NF003806">
    <property type="entry name" value="PRK05395.1-3"/>
    <property type="match status" value="1"/>
</dbReference>
<dbReference type="GO" id="GO:0008652">
    <property type="term" value="P:amino acid biosynthetic process"/>
    <property type="evidence" value="ECO:0007669"/>
    <property type="project" value="UniProtKB-KW"/>
</dbReference>